<evidence type="ECO:0000313" key="1">
    <source>
        <dbReference type="EMBL" id="MBX67285.1"/>
    </source>
</evidence>
<dbReference type="AlphaFoldDB" id="A0A2P2QK43"/>
<reference evidence="1" key="1">
    <citation type="submission" date="2018-02" db="EMBL/GenBank/DDBJ databases">
        <title>Rhizophora mucronata_Transcriptome.</title>
        <authorList>
            <person name="Meera S.P."/>
            <person name="Sreeshan A."/>
            <person name="Augustine A."/>
        </authorList>
    </citation>
    <scope>NUCLEOTIDE SEQUENCE</scope>
    <source>
        <tissue evidence="1">Leaf</tissue>
    </source>
</reference>
<accession>A0A2P2QK43</accession>
<sequence length="49" mass="5586">MNESLHCVSCNQTSWGLSPAPRHLQLQFFVSYHSSCHNNIVAGNWCSFF</sequence>
<organism evidence="1">
    <name type="scientific">Rhizophora mucronata</name>
    <name type="common">Asiatic mangrove</name>
    <dbReference type="NCBI Taxonomy" id="61149"/>
    <lineage>
        <taxon>Eukaryota</taxon>
        <taxon>Viridiplantae</taxon>
        <taxon>Streptophyta</taxon>
        <taxon>Embryophyta</taxon>
        <taxon>Tracheophyta</taxon>
        <taxon>Spermatophyta</taxon>
        <taxon>Magnoliopsida</taxon>
        <taxon>eudicotyledons</taxon>
        <taxon>Gunneridae</taxon>
        <taxon>Pentapetalae</taxon>
        <taxon>rosids</taxon>
        <taxon>fabids</taxon>
        <taxon>Malpighiales</taxon>
        <taxon>Rhizophoraceae</taxon>
        <taxon>Rhizophora</taxon>
    </lineage>
</organism>
<proteinExistence type="predicted"/>
<protein>
    <submittedName>
        <fullName evidence="1">Uncharacterized protein</fullName>
    </submittedName>
</protein>
<dbReference type="EMBL" id="GGEC01086801">
    <property type="protein sequence ID" value="MBX67285.1"/>
    <property type="molecule type" value="Transcribed_RNA"/>
</dbReference>
<name>A0A2P2QK43_RHIMU</name>